<gene>
    <name evidence="2" type="ORF">CAMP_LOCUS16181</name>
</gene>
<feature type="transmembrane region" description="Helical" evidence="1">
    <location>
        <begin position="145"/>
        <end position="165"/>
    </location>
</feature>
<keyword evidence="1" id="KW-1133">Transmembrane helix</keyword>
<comment type="caution">
    <text evidence="2">The sequence shown here is derived from an EMBL/GenBank/DDBJ whole genome shotgun (WGS) entry which is preliminary data.</text>
</comment>
<feature type="transmembrane region" description="Helical" evidence="1">
    <location>
        <begin position="100"/>
        <end position="124"/>
    </location>
</feature>
<name>A0A9P1IYT1_9PELO</name>
<keyword evidence="1" id="KW-0812">Transmembrane</keyword>
<keyword evidence="1" id="KW-0472">Membrane</keyword>
<dbReference type="Proteomes" id="UP001152747">
    <property type="component" value="Unassembled WGS sequence"/>
</dbReference>
<reference evidence="2" key="1">
    <citation type="submission" date="2022-11" db="EMBL/GenBank/DDBJ databases">
        <authorList>
            <person name="Kikuchi T."/>
        </authorList>
    </citation>
    <scope>NUCLEOTIDE SEQUENCE</scope>
    <source>
        <strain evidence="2">PS1010</strain>
    </source>
</reference>
<sequence>MKSYTIISVVLSIYFLSIFSESNGVLLQNVPISCVYVSLNYIDTAMLVITSCLTLTAFFSTNISPIFKRKISTIHLLAVLIVKLLACAINGVLIRDLNLLYFAITLNFIDMIFVILAFCITLYSQCKPKASQSSLKRKISVMHNLIVLSVKLIVYAIAIPVFVIFGTEVDLSIIYRFENETPLYRCFQIV</sequence>
<protein>
    <submittedName>
        <fullName evidence="2">Uncharacterized protein</fullName>
    </submittedName>
</protein>
<dbReference type="AlphaFoldDB" id="A0A9P1IYT1"/>
<keyword evidence="3" id="KW-1185">Reference proteome</keyword>
<evidence type="ECO:0000256" key="1">
    <source>
        <dbReference type="SAM" id="Phobius"/>
    </source>
</evidence>
<dbReference type="EMBL" id="CANHGI010000005">
    <property type="protein sequence ID" value="CAI5453544.1"/>
    <property type="molecule type" value="Genomic_DNA"/>
</dbReference>
<feature type="transmembrane region" description="Helical" evidence="1">
    <location>
        <begin position="74"/>
        <end position="94"/>
    </location>
</feature>
<evidence type="ECO:0000313" key="2">
    <source>
        <dbReference type="EMBL" id="CAI5453544.1"/>
    </source>
</evidence>
<evidence type="ECO:0000313" key="3">
    <source>
        <dbReference type="Proteomes" id="UP001152747"/>
    </source>
</evidence>
<proteinExistence type="predicted"/>
<feature type="transmembrane region" description="Helical" evidence="1">
    <location>
        <begin position="44"/>
        <end position="67"/>
    </location>
</feature>
<accession>A0A9P1IYT1</accession>
<organism evidence="2 3">
    <name type="scientific">Caenorhabditis angaria</name>
    <dbReference type="NCBI Taxonomy" id="860376"/>
    <lineage>
        <taxon>Eukaryota</taxon>
        <taxon>Metazoa</taxon>
        <taxon>Ecdysozoa</taxon>
        <taxon>Nematoda</taxon>
        <taxon>Chromadorea</taxon>
        <taxon>Rhabditida</taxon>
        <taxon>Rhabditina</taxon>
        <taxon>Rhabditomorpha</taxon>
        <taxon>Rhabditoidea</taxon>
        <taxon>Rhabditidae</taxon>
        <taxon>Peloderinae</taxon>
        <taxon>Caenorhabditis</taxon>
    </lineage>
</organism>